<evidence type="ECO:0000256" key="1">
    <source>
        <dbReference type="SAM" id="Phobius"/>
    </source>
</evidence>
<gene>
    <name evidence="2" type="ORF">SAMN05660874_01825</name>
</gene>
<dbReference type="EMBL" id="FOZX01000002">
    <property type="protein sequence ID" value="SFS55564.1"/>
    <property type="molecule type" value="Genomic_DNA"/>
</dbReference>
<keyword evidence="3" id="KW-1185">Reference proteome</keyword>
<evidence type="ECO:0000313" key="2">
    <source>
        <dbReference type="EMBL" id="SFS55564.1"/>
    </source>
</evidence>
<protein>
    <submittedName>
        <fullName evidence="2">Uncharacterized protein</fullName>
    </submittedName>
</protein>
<dbReference type="Proteomes" id="UP000198852">
    <property type="component" value="Unassembled WGS sequence"/>
</dbReference>
<keyword evidence="1" id="KW-0812">Transmembrane</keyword>
<name>A0A1I6QT30_9PSEU</name>
<evidence type="ECO:0000313" key="3">
    <source>
        <dbReference type="Proteomes" id="UP000198852"/>
    </source>
</evidence>
<organism evidence="2 3">
    <name type="scientific">Saccharopolyspora flava</name>
    <dbReference type="NCBI Taxonomy" id="95161"/>
    <lineage>
        <taxon>Bacteria</taxon>
        <taxon>Bacillati</taxon>
        <taxon>Actinomycetota</taxon>
        <taxon>Actinomycetes</taxon>
        <taxon>Pseudonocardiales</taxon>
        <taxon>Pseudonocardiaceae</taxon>
        <taxon>Saccharopolyspora</taxon>
    </lineage>
</organism>
<feature type="transmembrane region" description="Helical" evidence="1">
    <location>
        <begin position="12"/>
        <end position="35"/>
    </location>
</feature>
<keyword evidence="1" id="KW-0472">Membrane</keyword>
<reference evidence="3" key="1">
    <citation type="submission" date="2016-10" db="EMBL/GenBank/DDBJ databases">
        <authorList>
            <person name="Varghese N."/>
            <person name="Submissions S."/>
        </authorList>
    </citation>
    <scope>NUCLEOTIDE SEQUENCE [LARGE SCALE GENOMIC DNA]</scope>
    <source>
        <strain evidence="3">DSM 44771</strain>
    </source>
</reference>
<proteinExistence type="predicted"/>
<dbReference type="RefSeq" id="WP_093415287.1">
    <property type="nucleotide sequence ID" value="NZ_FOZX01000002.1"/>
</dbReference>
<accession>A0A1I6QT30</accession>
<keyword evidence="1" id="KW-1133">Transmembrane helix</keyword>
<sequence>MQNEPARRGALSGAAIAVVSGLVVTVVGGAAVLVFEYGAVQKWFAPATTTWTTDRSVTDIAGMTASGEVVRSDDGLVHLTGTVQDTDADGEGAALLIDVADGGRREEFPEYHTRGANRTINVGGREAGRVLPATVESISVRECLTTWKDARKSDVVLDHCGAAPLEIWNSSRS</sequence>
<dbReference type="AlphaFoldDB" id="A0A1I6QT30"/>